<sequence length="210" mass="24309">MKKVYLHPLPVRIWHWINALGFILLIITGAQIRFAEQLGLMSFKTAVQIHSWTGFILLANYFIWLIYYLFTGKLFKIYIPPFWRPVDFIKRSIKQAKYYGYGIMVGDKNPHHATPDNKFNPMQQLAYLSIMVLLIPVQILTGLMLWDPELFGGLIDIIGGIQIATLIHTALWVFFSAFIIVHFYLASLGHTPTAHFIAMITGYEEEHDEH</sequence>
<evidence type="ECO:0000256" key="4">
    <source>
        <dbReference type="ARBA" id="ARBA00022475"/>
    </source>
</evidence>
<reference evidence="14" key="1">
    <citation type="journal article" date="2020" name="mSystems">
        <title>Genome- and Community-Level Interaction Insights into Carbon Utilization and Element Cycling Functions of Hydrothermarchaeota in Hydrothermal Sediment.</title>
        <authorList>
            <person name="Zhou Z."/>
            <person name="Liu Y."/>
            <person name="Xu W."/>
            <person name="Pan J."/>
            <person name="Luo Z.H."/>
            <person name="Li M."/>
        </authorList>
    </citation>
    <scope>NUCLEOTIDE SEQUENCE [LARGE SCALE GENOMIC DNA]</scope>
    <source>
        <strain evidence="14">SpSt-788</strain>
    </source>
</reference>
<keyword evidence="7" id="KW-0479">Metal-binding</keyword>
<dbReference type="Pfam" id="PF01292">
    <property type="entry name" value="Ni_hydr_CYTB"/>
    <property type="match status" value="1"/>
</dbReference>
<evidence type="ECO:0000256" key="11">
    <source>
        <dbReference type="ARBA" id="ARBA00023136"/>
    </source>
</evidence>
<evidence type="ECO:0000256" key="7">
    <source>
        <dbReference type="ARBA" id="ARBA00022723"/>
    </source>
</evidence>
<dbReference type="PANTHER" id="PTHR30485">
    <property type="entry name" value="NI/FE-HYDROGENASE 1 B-TYPE CYTOCHROME SUBUNIT"/>
    <property type="match status" value="1"/>
</dbReference>
<keyword evidence="11 12" id="KW-0472">Membrane</keyword>
<evidence type="ECO:0000256" key="10">
    <source>
        <dbReference type="ARBA" id="ARBA00023004"/>
    </source>
</evidence>
<dbReference type="Gene3D" id="1.20.950.20">
    <property type="entry name" value="Transmembrane di-heme cytochromes, Chain C"/>
    <property type="match status" value="1"/>
</dbReference>
<keyword evidence="10" id="KW-0408">Iron</keyword>
<dbReference type="SUPFAM" id="SSF81342">
    <property type="entry name" value="Transmembrane di-heme cytochromes"/>
    <property type="match status" value="1"/>
</dbReference>
<dbReference type="EMBL" id="DTHO01000052">
    <property type="protein sequence ID" value="HGG99720.1"/>
    <property type="molecule type" value="Genomic_DNA"/>
</dbReference>
<evidence type="ECO:0000313" key="14">
    <source>
        <dbReference type="EMBL" id="HGG99720.1"/>
    </source>
</evidence>
<comment type="caution">
    <text evidence="14">The sequence shown here is derived from an EMBL/GenBank/DDBJ whole genome shotgun (WGS) entry which is preliminary data.</text>
</comment>
<keyword evidence="5" id="KW-0349">Heme</keyword>
<dbReference type="PRINTS" id="PR00161">
    <property type="entry name" value="NIHGNASECYTB"/>
</dbReference>
<comment type="similarity">
    <text evidence="2">Belongs to the HupC/HyaC/HydC family.</text>
</comment>
<evidence type="ECO:0000256" key="12">
    <source>
        <dbReference type="SAM" id="Phobius"/>
    </source>
</evidence>
<accession>A0A7C4AJM6</accession>
<protein>
    <submittedName>
        <fullName evidence="14">Cytochrome B</fullName>
    </submittedName>
</protein>
<evidence type="ECO:0000256" key="6">
    <source>
        <dbReference type="ARBA" id="ARBA00022692"/>
    </source>
</evidence>
<keyword evidence="6 12" id="KW-0812">Transmembrane</keyword>
<dbReference type="PANTHER" id="PTHR30485:SF1">
    <property type="entry name" value="CYTOCHROME YDHU-RELATED"/>
    <property type="match status" value="1"/>
</dbReference>
<evidence type="ECO:0000256" key="2">
    <source>
        <dbReference type="ARBA" id="ARBA00008622"/>
    </source>
</evidence>
<name>A0A7C4AJM6_9BACT</name>
<comment type="subcellular location">
    <subcellularLocation>
        <location evidence="1">Cell membrane</location>
        <topology evidence="1">Multi-pass membrane protein</topology>
    </subcellularLocation>
</comment>
<dbReference type="InterPro" id="IPR051542">
    <property type="entry name" value="Hydrogenase_cytochrome"/>
</dbReference>
<evidence type="ECO:0000256" key="5">
    <source>
        <dbReference type="ARBA" id="ARBA00022617"/>
    </source>
</evidence>
<dbReference type="GO" id="GO:0005506">
    <property type="term" value="F:iron ion binding"/>
    <property type="evidence" value="ECO:0007669"/>
    <property type="project" value="InterPro"/>
</dbReference>
<evidence type="ECO:0000256" key="8">
    <source>
        <dbReference type="ARBA" id="ARBA00022982"/>
    </source>
</evidence>
<evidence type="ECO:0000256" key="3">
    <source>
        <dbReference type="ARBA" id="ARBA00022448"/>
    </source>
</evidence>
<evidence type="ECO:0000256" key="9">
    <source>
        <dbReference type="ARBA" id="ARBA00022989"/>
    </source>
</evidence>
<organism evidence="14">
    <name type="scientific">Thermodesulfovibrio aggregans</name>
    <dbReference type="NCBI Taxonomy" id="86166"/>
    <lineage>
        <taxon>Bacteria</taxon>
        <taxon>Pseudomonadati</taxon>
        <taxon>Nitrospirota</taxon>
        <taxon>Thermodesulfovibrionia</taxon>
        <taxon>Thermodesulfovibrionales</taxon>
        <taxon>Thermodesulfovibrionaceae</taxon>
        <taxon>Thermodesulfovibrio</taxon>
    </lineage>
</organism>
<keyword evidence="8" id="KW-0249">Electron transport</keyword>
<proteinExistence type="inferred from homology"/>
<evidence type="ECO:0000256" key="1">
    <source>
        <dbReference type="ARBA" id="ARBA00004651"/>
    </source>
</evidence>
<feature type="domain" description="Cytochrome b561 bacterial/Ni-hydrogenase" evidence="13">
    <location>
        <begin position="7"/>
        <end position="202"/>
    </location>
</feature>
<evidence type="ECO:0000259" key="13">
    <source>
        <dbReference type="Pfam" id="PF01292"/>
    </source>
</evidence>
<keyword evidence="9 12" id="KW-1133">Transmembrane helix</keyword>
<feature type="transmembrane region" description="Helical" evidence="12">
    <location>
        <begin position="12"/>
        <end position="32"/>
    </location>
</feature>
<keyword evidence="4" id="KW-1003">Cell membrane</keyword>
<feature type="transmembrane region" description="Helical" evidence="12">
    <location>
        <begin position="125"/>
        <end position="146"/>
    </location>
</feature>
<dbReference type="InterPro" id="IPR011577">
    <property type="entry name" value="Cyt_b561_bac/Ni-Hgenase"/>
</dbReference>
<feature type="transmembrane region" description="Helical" evidence="12">
    <location>
        <begin position="166"/>
        <end position="185"/>
    </location>
</feature>
<dbReference type="AlphaFoldDB" id="A0A7C4AJM6"/>
<dbReference type="GO" id="GO:0009055">
    <property type="term" value="F:electron transfer activity"/>
    <property type="evidence" value="ECO:0007669"/>
    <property type="project" value="InterPro"/>
</dbReference>
<dbReference type="InterPro" id="IPR016174">
    <property type="entry name" value="Di-haem_cyt_TM"/>
</dbReference>
<dbReference type="GO" id="GO:0022904">
    <property type="term" value="P:respiratory electron transport chain"/>
    <property type="evidence" value="ECO:0007669"/>
    <property type="project" value="InterPro"/>
</dbReference>
<gene>
    <name evidence="14" type="ORF">ENV75_04650</name>
</gene>
<dbReference type="InterPro" id="IPR000516">
    <property type="entry name" value="Ni-dep_Hydgase_cyt-B"/>
</dbReference>
<dbReference type="GO" id="GO:0005886">
    <property type="term" value="C:plasma membrane"/>
    <property type="evidence" value="ECO:0007669"/>
    <property type="project" value="UniProtKB-SubCell"/>
</dbReference>
<feature type="transmembrane region" description="Helical" evidence="12">
    <location>
        <begin position="52"/>
        <end position="70"/>
    </location>
</feature>
<dbReference type="GO" id="GO:0020037">
    <property type="term" value="F:heme binding"/>
    <property type="evidence" value="ECO:0007669"/>
    <property type="project" value="TreeGrafter"/>
</dbReference>
<keyword evidence="3" id="KW-0813">Transport</keyword>